<evidence type="ECO:0000256" key="1">
    <source>
        <dbReference type="SAM" id="SignalP"/>
    </source>
</evidence>
<feature type="domain" description="DUF4082" evidence="2">
    <location>
        <begin position="370"/>
        <end position="510"/>
    </location>
</feature>
<protein>
    <recommendedName>
        <fullName evidence="2">DUF4082 domain-containing protein</fullName>
    </recommendedName>
</protein>
<evidence type="ECO:0000313" key="4">
    <source>
        <dbReference type="Proteomes" id="UP000076927"/>
    </source>
</evidence>
<sequence>MFSTRWMSRFVCFITVSLLLLCVPTAPAAANPDFGWTTSPAAVDYSSQLGYVDGNIGYYWDEQTGKYWRIENNNNNNRVFSGTTPETMALTGNQTLSYNGFPGGDAQYWLYHIFRRDSDNKFVAIVHIEYDYGAHPGHHHLVKMGLASTTDPTLRNWTYEGDLCTVDASLSNDGCMDAGLIQDGDYYYMFYHQSFDNWSGLYAARAPVNDYGPGKWQKWYNGSWSQPGIGGLQSPILGNESNTLYAAPSISWNTYLNKYIIIFNNVSTWVASGHSDLSGCKYDIAYTSDLSTMNWSVPETFYSYGSEGWRPYKGLMGIGADSNGKDTQWITGQTARLFVAGYGTSVLAKDVTFSDAPVPQPGEQTILGTQTPNVFSDDGPYELGTKFQTNVPGLITKVRVYTTASEGGNHTVRIWDADTGSVVAGPYNWNITAGTAGWKSFSLPEPVSTTAYKNYIVAVSTSSDGWYAARNNVFVSSVTQGNLITNTGSGVFTATTGSMPAQSYLNSNYYRDVVFVAAGETLSRPGIGSEYNPLFGGKWAGESFVASGSTLNQVSLWMQEANDADITVQLRSGSIQGPVIGTAILTTRSTGKVTADFNTPVSVTSGSTYYLRAQMSGGTTGRAQQSAADSASQGYYEGGTSTADLAYELQFSQ</sequence>
<reference evidence="3 4" key="1">
    <citation type="submission" date="2015-01" db="EMBL/GenBank/DDBJ databases">
        <title>Paenibacillus swuensis/DY6/whole genome sequencing.</title>
        <authorList>
            <person name="Kim M.K."/>
            <person name="Srinivasan S."/>
            <person name="Lee J.-J."/>
        </authorList>
    </citation>
    <scope>NUCLEOTIDE SEQUENCE [LARGE SCALE GENOMIC DNA]</scope>
    <source>
        <strain evidence="3 4">DY6</strain>
    </source>
</reference>
<feature type="chain" id="PRO_5008000725" description="DUF4082 domain-containing protein" evidence="1">
    <location>
        <begin position="29"/>
        <end position="653"/>
    </location>
</feature>
<dbReference type="PATRIC" id="fig|1178515.4.peg.1073"/>
<dbReference type="STRING" id="1178515.SY83_05285"/>
<evidence type="ECO:0000259" key="2">
    <source>
        <dbReference type="Pfam" id="PF13313"/>
    </source>
</evidence>
<dbReference type="KEGG" id="pswu:SY83_05285"/>
<keyword evidence="1" id="KW-0732">Signal</keyword>
<name>A0A172TFH7_9BACL</name>
<feature type="signal peptide" evidence="1">
    <location>
        <begin position="1"/>
        <end position="28"/>
    </location>
</feature>
<gene>
    <name evidence="3" type="ORF">SY83_05285</name>
</gene>
<dbReference type="EMBL" id="CP011388">
    <property type="protein sequence ID" value="ANE45808.1"/>
    <property type="molecule type" value="Genomic_DNA"/>
</dbReference>
<dbReference type="Pfam" id="PF13313">
    <property type="entry name" value="DUF4082"/>
    <property type="match status" value="1"/>
</dbReference>
<dbReference type="InterPro" id="IPR025141">
    <property type="entry name" value="DUF4082"/>
</dbReference>
<organism evidence="3 4">
    <name type="scientific">Paenibacillus swuensis</name>
    <dbReference type="NCBI Taxonomy" id="1178515"/>
    <lineage>
        <taxon>Bacteria</taxon>
        <taxon>Bacillati</taxon>
        <taxon>Bacillota</taxon>
        <taxon>Bacilli</taxon>
        <taxon>Bacillales</taxon>
        <taxon>Paenibacillaceae</taxon>
        <taxon>Paenibacillus</taxon>
    </lineage>
</organism>
<dbReference type="Proteomes" id="UP000076927">
    <property type="component" value="Chromosome"/>
</dbReference>
<accession>A0A172TFH7</accession>
<keyword evidence="4" id="KW-1185">Reference proteome</keyword>
<dbReference type="AlphaFoldDB" id="A0A172TFH7"/>
<proteinExistence type="predicted"/>
<evidence type="ECO:0000313" key="3">
    <source>
        <dbReference type="EMBL" id="ANE45808.1"/>
    </source>
</evidence>